<evidence type="ECO:0000259" key="2">
    <source>
        <dbReference type="Pfam" id="PF01872"/>
    </source>
</evidence>
<sequence>MSLPPEASKTRQATPRPRHTNRSSSPKRLAGRQRADCAGGGAAVDPGGKDVEIAGWAATVRQYLAAGLLDELVLHLVPVVLGAGERLLDGLTLTPVEVIASRPSPTCDIASVAPLTITAQ</sequence>
<dbReference type="InterPro" id="IPR002734">
    <property type="entry name" value="RibDG_C"/>
</dbReference>
<dbReference type="Pfam" id="PF01872">
    <property type="entry name" value="RibD_C"/>
    <property type="match status" value="1"/>
</dbReference>
<dbReference type="RefSeq" id="WP_040751838.1">
    <property type="nucleotide sequence ID" value="NZ_JACHIT010000002.1"/>
</dbReference>
<dbReference type="EMBL" id="JACHIT010000002">
    <property type="protein sequence ID" value="MBB5917321.1"/>
    <property type="molecule type" value="Genomic_DNA"/>
</dbReference>
<organism evidence="3 4">
    <name type="scientific">Nocardia transvalensis</name>
    <dbReference type="NCBI Taxonomy" id="37333"/>
    <lineage>
        <taxon>Bacteria</taxon>
        <taxon>Bacillati</taxon>
        <taxon>Actinomycetota</taxon>
        <taxon>Actinomycetes</taxon>
        <taxon>Mycobacteriales</taxon>
        <taxon>Nocardiaceae</taxon>
        <taxon>Nocardia</taxon>
    </lineage>
</organism>
<proteinExistence type="predicted"/>
<feature type="domain" description="Bacterial bifunctional deaminase-reductase C-terminal" evidence="2">
    <location>
        <begin position="47"/>
        <end position="93"/>
    </location>
</feature>
<gene>
    <name evidence="3" type="ORF">BJY24_006233</name>
</gene>
<evidence type="ECO:0000313" key="4">
    <source>
        <dbReference type="Proteomes" id="UP000540412"/>
    </source>
</evidence>
<evidence type="ECO:0000256" key="1">
    <source>
        <dbReference type="SAM" id="MobiDB-lite"/>
    </source>
</evidence>
<accession>A0A7W9PJH7</accession>
<protein>
    <submittedName>
        <fullName evidence="3">Riboflavin biosynthesis pyrimidine reductase</fullName>
    </submittedName>
</protein>
<dbReference type="AlphaFoldDB" id="A0A7W9PJH7"/>
<feature type="region of interest" description="Disordered" evidence="1">
    <location>
        <begin position="1"/>
        <end position="48"/>
    </location>
</feature>
<dbReference type="Gene3D" id="3.40.430.10">
    <property type="entry name" value="Dihydrofolate Reductase, subunit A"/>
    <property type="match status" value="1"/>
</dbReference>
<comment type="caution">
    <text evidence="3">The sequence shown here is derived from an EMBL/GenBank/DDBJ whole genome shotgun (WGS) entry which is preliminary data.</text>
</comment>
<dbReference type="InterPro" id="IPR024072">
    <property type="entry name" value="DHFR-like_dom_sf"/>
</dbReference>
<dbReference type="Proteomes" id="UP000540412">
    <property type="component" value="Unassembled WGS sequence"/>
</dbReference>
<evidence type="ECO:0000313" key="3">
    <source>
        <dbReference type="EMBL" id="MBB5917321.1"/>
    </source>
</evidence>
<dbReference type="GO" id="GO:0009231">
    <property type="term" value="P:riboflavin biosynthetic process"/>
    <property type="evidence" value="ECO:0007669"/>
    <property type="project" value="InterPro"/>
</dbReference>
<name>A0A7W9PJH7_9NOCA</name>
<keyword evidence="4" id="KW-1185">Reference proteome</keyword>
<dbReference type="GO" id="GO:0008703">
    <property type="term" value="F:5-amino-6-(5-phosphoribosylamino)uracil reductase activity"/>
    <property type="evidence" value="ECO:0007669"/>
    <property type="project" value="InterPro"/>
</dbReference>
<dbReference type="SUPFAM" id="SSF53597">
    <property type="entry name" value="Dihydrofolate reductase-like"/>
    <property type="match status" value="1"/>
</dbReference>
<reference evidence="3 4" key="1">
    <citation type="submission" date="2020-08" db="EMBL/GenBank/DDBJ databases">
        <title>Sequencing the genomes of 1000 actinobacteria strains.</title>
        <authorList>
            <person name="Klenk H.-P."/>
        </authorList>
    </citation>
    <scope>NUCLEOTIDE SEQUENCE [LARGE SCALE GENOMIC DNA]</scope>
    <source>
        <strain evidence="3 4">DSM 43582</strain>
    </source>
</reference>